<dbReference type="PROSITE" id="PS00501">
    <property type="entry name" value="SPASE_I_1"/>
    <property type="match status" value="1"/>
</dbReference>
<evidence type="ECO:0000313" key="4">
    <source>
        <dbReference type="EMBL" id="EEE41267.1"/>
    </source>
</evidence>
<accession>B9ACS7</accession>
<dbReference type="SUPFAM" id="SSF51306">
    <property type="entry name" value="LexA/Signal peptidase"/>
    <property type="match status" value="1"/>
</dbReference>
<evidence type="ECO:0000259" key="3">
    <source>
        <dbReference type="Pfam" id="PF00717"/>
    </source>
</evidence>
<keyword evidence="2" id="KW-0378">Hydrolase</keyword>
<dbReference type="InterPro" id="IPR015927">
    <property type="entry name" value="Peptidase_S24_S26A/B/C"/>
</dbReference>
<organism evidence="4 5">
    <name type="scientific">Methanobrevibacter smithii DSM 2375</name>
    <dbReference type="NCBI Taxonomy" id="483214"/>
    <lineage>
        <taxon>Archaea</taxon>
        <taxon>Methanobacteriati</taxon>
        <taxon>Methanobacteriota</taxon>
        <taxon>Methanomada group</taxon>
        <taxon>Methanobacteria</taxon>
        <taxon>Methanobacteriales</taxon>
        <taxon>Methanobacteriaceae</taxon>
        <taxon>Methanobrevibacter</taxon>
    </lineage>
</organism>
<dbReference type="Gene3D" id="2.10.109.10">
    <property type="entry name" value="Umud Fragment, subunit A"/>
    <property type="match status" value="1"/>
</dbReference>
<dbReference type="HOGENOM" id="CLU_1340735_0_0_2"/>
<dbReference type="InterPro" id="IPR036286">
    <property type="entry name" value="LexA/Signal_pep-like_sf"/>
</dbReference>
<dbReference type="InterPro" id="IPR019756">
    <property type="entry name" value="Pept_S26A_signal_pept_1_Ser-AS"/>
</dbReference>
<gene>
    <name evidence="4" type="ORF">METSMIALI_00149</name>
</gene>
<comment type="caution">
    <text evidence="4">The sequence shown here is derived from an EMBL/GenBank/DDBJ whole genome shotgun (WGS) entry which is preliminary data.</text>
</comment>
<dbReference type="Pfam" id="PF00717">
    <property type="entry name" value="Peptidase_S24"/>
    <property type="match status" value="1"/>
</dbReference>
<sequence length="207" mass="22888">MIRMAKKCILAFILIIILAIFLGIFLTEDNGSVDVYIDGENVTASTNPGLNTEINTKELNDEICNYSLESMNMPNTNIDTLKSGIHDICLSYGLDTSNINIDSTLGENSIPVIYQVDGTSMLPTLQDGQNVLVNKTQDVHVGDIVVANSSEYGNIIKRVDEVNNNQIHLVSDNKNIEYTQINGVIYETKGISTWVDFSDIYGVVIKY</sequence>
<dbReference type="PATRIC" id="fig|483214.13.peg.141"/>
<dbReference type="CDD" id="cd06462">
    <property type="entry name" value="Peptidase_S24_S26"/>
    <property type="match status" value="1"/>
</dbReference>
<evidence type="ECO:0000313" key="5">
    <source>
        <dbReference type="Proteomes" id="UP000003489"/>
    </source>
</evidence>
<dbReference type="GO" id="GO:0016020">
    <property type="term" value="C:membrane"/>
    <property type="evidence" value="ECO:0007669"/>
    <property type="project" value="InterPro"/>
</dbReference>
<evidence type="ECO:0000256" key="2">
    <source>
        <dbReference type="ARBA" id="ARBA00022801"/>
    </source>
</evidence>
<protein>
    <submittedName>
        <fullName evidence="4">Peptidase S24-like protein</fullName>
    </submittedName>
</protein>
<feature type="domain" description="Peptidase S24/S26A/S26B/S26C" evidence="3">
    <location>
        <begin position="112"/>
        <end position="182"/>
    </location>
</feature>
<dbReference type="AlphaFoldDB" id="B9ACS7"/>
<evidence type="ECO:0000256" key="1">
    <source>
        <dbReference type="ARBA" id="ARBA00022670"/>
    </source>
</evidence>
<dbReference type="EMBL" id="ABYW01000001">
    <property type="protein sequence ID" value="EEE41267.1"/>
    <property type="molecule type" value="Genomic_DNA"/>
</dbReference>
<name>B9ACS7_METSM</name>
<dbReference type="GO" id="GO:0006508">
    <property type="term" value="P:proteolysis"/>
    <property type="evidence" value="ECO:0007669"/>
    <property type="project" value="UniProtKB-KW"/>
</dbReference>
<proteinExistence type="predicted"/>
<reference evidence="4 5" key="1">
    <citation type="submission" date="2008-10" db="EMBL/GenBank/DDBJ databases">
        <authorList>
            <person name="Fulton L."/>
            <person name="Clifton S."/>
            <person name="Fulton B."/>
            <person name="Xu J."/>
            <person name="Minx P."/>
            <person name="Pepin K.H."/>
            <person name="Johnson M."/>
            <person name="Bhonagiri V."/>
            <person name="Nash W.E."/>
            <person name="Mardis E.R."/>
            <person name="Wilson R.K."/>
        </authorList>
    </citation>
    <scope>NUCLEOTIDE SEQUENCE [LARGE SCALE GENOMIC DNA]</scope>
    <source>
        <strain evidence="4 5">DSM 2375</strain>
    </source>
</reference>
<dbReference type="GO" id="GO:0004252">
    <property type="term" value="F:serine-type endopeptidase activity"/>
    <property type="evidence" value="ECO:0007669"/>
    <property type="project" value="InterPro"/>
</dbReference>
<reference evidence="4 5" key="2">
    <citation type="submission" date="2008-11" db="EMBL/GenBank/DDBJ databases">
        <title>Draft genome sequence of Methanobrevibacter smithii (DSM 2375).</title>
        <authorList>
            <person name="Sudarsanam P."/>
            <person name="Ley R."/>
            <person name="Guruge J."/>
            <person name="Turnbaugh P.J."/>
            <person name="Mahowald M."/>
            <person name="Liep D."/>
            <person name="Gordon J."/>
        </authorList>
    </citation>
    <scope>NUCLEOTIDE SEQUENCE [LARGE SCALE GENOMIC DNA]</scope>
    <source>
        <strain evidence="4 5">DSM 2375</strain>
    </source>
</reference>
<dbReference type="Proteomes" id="UP000003489">
    <property type="component" value="Unassembled WGS sequence"/>
</dbReference>
<keyword evidence="1" id="KW-0645">Protease</keyword>